<dbReference type="AlphaFoldDB" id="A0A9P8CE72"/>
<gene>
    <name evidence="1" type="ORF">BJ878DRAFT_120662</name>
</gene>
<evidence type="ECO:0000313" key="2">
    <source>
        <dbReference type="Proteomes" id="UP000887226"/>
    </source>
</evidence>
<sequence length="115" mass="12951">MPSLALSSSYLIPAILLNPAFILHIINTFVSHMTPPANPVSYSPFPFFESLGPVPGSKPFFDVHNNDQLCWGYTAVMVFVQALVFGKVQDNRIQRKAARVARTEREKMSTYKMDM</sequence>
<reference evidence="1" key="1">
    <citation type="journal article" date="2021" name="IMA Fungus">
        <title>Genomic characterization of three marine fungi, including Emericellopsis atlantica sp. nov. with signatures of a generalist lifestyle and marine biomass degradation.</title>
        <authorList>
            <person name="Hagestad O.C."/>
            <person name="Hou L."/>
            <person name="Andersen J.H."/>
            <person name="Hansen E.H."/>
            <person name="Altermark B."/>
            <person name="Li C."/>
            <person name="Kuhnert E."/>
            <person name="Cox R.J."/>
            <person name="Crous P.W."/>
            <person name="Spatafora J.W."/>
            <person name="Lail K."/>
            <person name="Amirebrahimi M."/>
            <person name="Lipzen A."/>
            <person name="Pangilinan J."/>
            <person name="Andreopoulos W."/>
            <person name="Hayes R.D."/>
            <person name="Ng V."/>
            <person name="Grigoriev I.V."/>
            <person name="Jackson S.A."/>
            <person name="Sutton T.D.S."/>
            <person name="Dobson A.D.W."/>
            <person name="Rama T."/>
        </authorList>
    </citation>
    <scope>NUCLEOTIDE SEQUENCE</scope>
    <source>
        <strain evidence="1">TRa3180A</strain>
    </source>
</reference>
<accession>A0A9P8CE72</accession>
<protein>
    <submittedName>
        <fullName evidence="1">Uncharacterized protein</fullName>
    </submittedName>
</protein>
<dbReference type="EMBL" id="MU253983">
    <property type="protein sequence ID" value="KAG9243375.1"/>
    <property type="molecule type" value="Genomic_DNA"/>
</dbReference>
<name>A0A9P8CE72_9HELO</name>
<keyword evidence="2" id="KW-1185">Reference proteome</keyword>
<dbReference type="Proteomes" id="UP000887226">
    <property type="component" value="Unassembled WGS sequence"/>
</dbReference>
<comment type="caution">
    <text evidence="1">The sequence shown here is derived from an EMBL/GenBank/DDBJ whole genome shotgun (WGS) entry which is preliminary data.</text>
</comment>
<proteinExistence type="predicted"/>
<dbReference type="OrthoDB" id="4160565at2759"/>
<evidence type="ECO:0000313" key="1">
    <source>
        <dbReference type="EMBL" id="KAG9243375.1"/>
    </source>
</evidence>
<organism evidence="1 2">
    <name type="scientific">Calycina marina</name>
    <dbReference type="NCBI Taxonomy" id="1763456"/>
    <lineage>
        <taxon>Eukaryota</taxon>
        <taxon>Fungi</taxon>
        <taxon>Dikarya</taxon>
        <taxon>Ascomycota</taxon>
        <taxon>Pezizomycotina</taxon>
        <taxon>Leotiomycetes</taxon>
        <taxon>Helotiales</taxon>
        <taxon>Pezizellaceae</taxon>
        <taxon>Calycina</taxon>
    </lineage>
</organism>